<comment type="caution">
    <text evidence="4">The sequence shown here is derived from an EMBL/GenBank/DDBJ whole genome shotgun (WGS) entry which is preliminary data.</text>
</comment>
<keyword evidence="5" id="KW-1185">Reference proteome</keyword>
<dbReference type="GO" id="GO:0016810">
    <property type="term" value="F:hydrolase activity, acting on carbon-nitrogen (but not peptide) bonds"/>
    <property type="evidence" value="ECO:0007669"/>
    <property type="project" value="InterPro"/>
</dbReference>
<dbReference type="RefSeq" id="WP_066331578.1">
    <property type="nucleotide sequence ID" value="NZ_CP017688.1"/>
</dbReference>
<dbReference type="PANTHER" id="PTHR34216:SF3">
    <property type="entry name" value="POLY-BETA-1,6-N-ACETYL-D-GLUCOSAMINE N-DEACETYLASE"/>
    <property type="match status" value="1"/>
</dbReference>
<dbReference type="PANTHER" id="PTHR34216">
    <property type="match status" value="1"/>
</dbReference>
<dbReference type="GO" id="GO:0005576">
    <property type="term" value="C:extracellular region"/>
    <property type="evidence" value="ECO:0007669"/>
    <property type="project" value="UniProtKB-SubCell"/>
</dbReference>
<dbReference type="EMBL" id="LVEP01000002">
    <property type="protein sequence ID" value="OCB78709.1"/>
    <property type="molecule type" value="Genomic_DNA"/>
</dbReference>
<dbReference type="SUPFAM" id="SSF88713">
    <property type="entry name" value="Glycoside hydrolase/deacetylase"/>
    <property type="match status" value="1"/>
</dbReference>
<evidence type="ECO:0000259" key="3">
    <source>
        <dbReference type="PROSITE" id="PS51677"/>
    </source>
</evidence>
<feature type="domain" description="NodB homology" evidence="3">
    <location>
        <begin position="58"/>
        <end position="236"/>
    </location>
</feature>
<reference evidence="4 5" key="1">
    <citation type="submission" date="2016-03" db="EMBL/GenBank/DDBJ databases">
        <authorList>
            <person name="Ploux O."/>
        </authorList>
    </citation>
    <scope>NUCLEOTIDE SEQUENCE [LARGE SCALE GENOMIC DNA]</scope>
    <source>
        <strain evidence="4 5">LPB0076</strain>
    </source>
</reference>
<dbReference type="PROSITE" id="PS51677">
    <property type="entry name" value="NODB"/>
    <property type="match status" value="1"/>
</dbReference>
<proteinExistence type="predicted"/>
<dbReference type="Pfam" id="PF01522">
    <property type="entry name" value="Polysacc_deac_1"/>
    <property type="match status" value="1"/>
</dbReference>
<evidence type="ECO:0000313" key="5">
    <source>
        <dbReference type="Proteomes" id="UP000093510"/>
    </source>
</evidence>
<organism evidence="4 5">
    <name type="scientific">Flavobacterium crassostreae</name>
    <dbReference type="NCBI Taxonomy" id="1763534"/>
    <lineage>
        <taxon>Bacteria</taxon>
        <taxon>Pseudomonadati</taxon>
        <taxon>Bacteroidota</taxon>
        <taxon>Flavobacteriia</taxon>
        <taxon>Flavobacteriales</taxon>
        <taxon>Flavobacteriaceae</taxon>
        <taxon>Flavobacterium</taxon>
    </lineage>
</organism>
<evidence type="ECO:0000256" key="1">
    <source>
        <dbReference type="ARBA" id="ARBA00004613"/>
    </source>
</evidence>
<dbReference type="AlphaFoldDB" id="A0A1B9E9U1"/>
<dbReference type="GO" id="GO:0005975">
    <property type="term" value="P:carbohydrate metabolic process"/>
    <property type="evidence" value="ECO:0007669"/>
    <property type="project" value="InterPro"/>
</dbReference>
<gene>
    <name evidence="4" type="ORF">LPBF_01565</name>
</gene>
<dbReference type="STRING" id="1763534.GCA_001831475_01647"/>
<comment type="subcellular location">
    <subcellularLocation>
        <location evidence="1">Secreted</location>
    </subcellularLocation>
</comment>
<evidence type="ECO:0000256" key="2">
    <source>
        <dbReference type="ARBA" id="ARBA00022729"/>
    </source>
</evidence>
<protein>
    <submittedName>
        <fullName evidence="4">Polysaccharide deacetylase</fullName>
    </submittedName>
</protein>
<dbReference type="Gene3D" id="3.20.20.370">
    <property type="entry name" value="Glycoside hydrolase/deacetylase"/>
    <property type="match status" value="1"/>
</dbReference>
<dbReference type="OrthoDB" id="9778320at2"/>
<dbReference type="InterPro" id="IPR011330">
    <property type="entry name" value="Glyco_hydro/deAcase_b/a-brl"/>
</dbReference>
<keyword evidence="2" id="KW-0732">Signal</keyword>
<evidence type="ECO:0000313" key="4">
    <source>
        <dbReference type="EMBL" id="OCB78709.1"/>
    </source>
</evidence>
<dbReference type="InterPro" id="IPR051398">
    <property type="entry name" value="Polysacch_Deacetylase"/>
</dbReference>
<accession>A0A1B9E9U1</accession>
<name>A0A1B9E9U1_9FLAO</name>
<dbReference type="Proteomes" id="UP000093510">
    <property type="component" value="Unassembled WGS sequence"/>
</dbReference>
<sequence>MNRLPILMYHNVIPNQALSSGLSIAAQNLESQFSYLMEAGFTSFHFSDLESKTILPKKSVVITFDDVTVNQLIYAVPLLKKYHLKATFFVPLAYLGKADLWNQGKEPIMTVEQLQQLDDNIELGLHSYAHNKYAAMSEAEIMQDFEKCFATIAQNKLKVAPILAYPYGNYPKKDPQKTRFVSILKQHSIAFGLRIGNKRNRFPFQNPYEITRIDIKGQDSLLRFKLKLRFGKLKLF</sequence>
<dbReference type="InterPro" id="IPR002509">
    <property type="entry name" value="NODB_dom"/>
</dbReference>
<dbReference type="CDD" id="cd10918">
    <property type="entry name" value="CE4_NodB_like_5s_6s"/>
    <property type="match status" value="1"/>
</dbReference>